<comment type="caution">
    <text evidence="2">The sequence shown here is derived from an EMBL/GenBank/DDBJ whole genome shotgun (WGS) entry which is preliminary data.</text>
</comment>
<sequence>MSHGRGKFPRSDPSRRQQMSLVAPDVFGDKHTPPHSLLRPHTTSSGRPAALLLPFYGDVFRPSARIHIKTPKFELPPDASHYKNVLNGRPTGVLGKWQCPRGKTPSPNFRKDHPPGKSSRNEPVPVGHPIEAIKNIAEALRMGLIAKGRSWPSAKAILRTSSDFRTPMQNICVHGGLDKVPSTIEGKRSLARRQRLFPERRSKQHVLSVPSDKNQFVAEFGRRPGAPPTTFLSDEPSGFALGRLSLGGSLNVVPPKRERKRPPDLQLCD</sequence>
<dbReference type="Proteomes" id="UP000835052">
    <property type="component" value="Unassembled WGS sequence"/>
</dbReference>
<feature type="region of interest" description="Disordered" evidence="1">
    <location>
        <begin position="250"/>
        <end position="269"/>
    </location>
</feature>
<protein>
    <submittedName>
        <fullName evidence="2">Uncharacterized protein</fullName>
    </submittedName>
</protein>
<reference evidence="2" key="1">
    <citation type="submission" date="2020-10" db="EMBL/GenBank/DDBJ databases">
        <authorList>
            <person name="Kikuchi T."/>
        </authorList>
    </citation>
    <scope>NUCLEOTIDE SEQUENCE</scope>
    <source>
        <strain evidence="2">NKZ352</strain>
    </source>
</reference>
<organism evidence="2 3">
    <name type="scientific">Caenorhabditis auriculariae</name>
    <dbReference type="NCBI Taxonomy" id="2777116"/>
    <lineage>
        <taxon>Eukaryota</taxon>
        <taxon>Metazoa</taxon>
        <taxon>Ecdysozoa</taxon>
        <taxon>Nematoda</taxon>
        <taxon>Chromadorea</taxon>
        <taxon>Rhabditida</taxon>
        <taxon>Rhabditina</taxon>
        <taxon>Rhabditomorpha</taxon>
        <taxon>Rhabditoidea</taxon>
        <taxon>Rhabditidae</taxon>
        <taxon>Peloderinae</taxon>
        <taxon>Caenorhabditis</taxon>
    </lineage>
</organism>
<proteinExistence type="predicted"/>
<evidence type="ECO:0000313" key="2">
    <source>
        <dbReference type="EMBL" id="CAD6194559.1"/>
    </source>
</evidence>
<evidence type="ECO:0000256" key="1">
    <source>
        <dbReference type="SAM" id="MobiDB-lite"/>
    </source>
</evidence>
<accession>A0A8S1HF92</accession>
<gene>
    <name evidence="2" type="ORF">CAUJ_LOCUS10478</name>
</gene>
<dbReference type="AlphaFoldDB" id="A0A8S1HF92"/>
<dbReference type="EMBL" id="CAJGYM010000045">
    <property type="protein sequence ID" value="CAD6194559.1"/>
    <property type="molecule type" value="Genomic_DNA"/>
</dbReference>
<name>A0A8S1HF92_9PELO</name>
<feature type="region of interest" description="Disordered" evidence="1">
    <location>
        <begin position="93"/>
        <end position="127"/>
    </location>
</feature>
<feature type="region of interest" description="Disordered" evidence="1">
    <location>
        <begin position="25"/>
        <end position="44"/>
    </location>
</feature>
<keyword evidence="3" id="KW-1185">Reference proteome</keyword>
<evidence type="ECO:0000313" key="3">
    <source>
        <dbReference type="Proteomes" id="UP000835052"/>
    </source>
</evidence>